<evidence type="ECO:0000256" key="5">
    <source>
        <dbReference type="ARBA" id="ARBA00022691"/>
    </source>
</evidence>
<dbReference type="PANTHER" id="PTHR43182:SF1">
    <property type="entry name" value="COBALT-PRECORRIN-7 C(5)-METHYLTRANSFERASE"/>
    <property type="match status" value="1"/>
</dbReference>
<dbReference type="InterPro" id="IPR014776">
    <property type="entry name" value="4pyrrole_Mease_sub2"/>
</dbReference>
<evidence type="ECO:0000256" key="1">
    <source>
        <dbReference type="ARBA" id="ARBA00004953"/>
    </source>
</evidence>
<protein>
    <submittedName>
        <fullName evidence="7">Precorrin-6y C5,15-methyltransferase (Decarboxylating) subunit CbiE</fullName>
    </submittedName>
</protein>
<dbReference type="SUPFAM" id="SSF53335">
    <property type="entry name" value="S-adenosyl-L-methionine-dependent methyltransferases"/>
    <property type="match status" value="1"/>
</dbReference>
<sequence length="335" mass="36806">MGRVFVLGTSHLYVPRLPSAVMLVGSRGNLALYPHFQGVKELLKPPFGPLFRKVEEHLGQGNVVLLATGDPLFYGVAQMVVKRFGPSRVEVVPNVSCMQLAFARMGVSWQEARHFSLHGRGWRGLLRALTLTPRYLFLFTDPSRTPQAIARYLLGVEVEGVKMWVFTSLGTPQEEVEVLTLEEGASRAFKEPNSVVLEKELGGVPHPFLPDEEFLSARGLLTKAPVRSVVLSLLEPRPHYVIWDVGSGSGAVAISLSPLVDAIYAVEKKAEHLEILRRNRVNQGAWNVVVVEGEAPDVLEGLPSAVMLVGSRGNLALYPHFQGVKELLKPPFGPL</sequence>
<dbReference type="Proteomes" id="UP000885690">
    <property type="component" value="Unassembled WGS sequence"/>
</dbReference>
<comment type="pathway">
    <text evidence="1">Cofactor biosynthesis; adenosylcobalamin biosynthesis.</text>
</comment>
<proteinExistence type="predicted"/>
<dbReference type="GO" id="GO:0009236">
    <property type="term" value="P:cobalamin biosynthetic process"/>
    <property type="evidence" value="ECO:0007669"/>
    <property type="project" value="UniProtKB-UniPathway"/>
</dbReference>
<accession>A0A7C0U5Z4</accession>
<evidence type="ECO:0000256" key="3">
    <source>
        <dbReference type="ARBA" id="ARBA00022603"/>
    </source>
</evidence>
<evidence type="ECO:0000313" key="7">
    <source>
        <dbReference type="EMBL" id="HDD52583.1"/>
    </source>
</evidence>
<keyword evidence="2" id="KW-0169">Cobalamin biosynthesis</keyword>
<evidence type="ECO:0000259" key="6">
    <source>
        <dbReference type="Pfam" id="PF00590"/>
    </source>
</evidence>
<gene>
    <name evidence="7" type="primary">cbiE</name>
    <name evidence="7" type="ORF">ENF32_00750</name>
</gene>
<dbReference type="EMBL" id="DQWS01000031">
    <property type="protein sequence ID" value="HDD52583.1"/>
    <property type="molecule type" value="Genomic_DNA"/>
</dbReference>
<dbReference type="InterPro" id="IPR050714">
    <property type="entry name" value="Cobalamin_biosynth_MTase"/>
</dbReference>
<dbReference type="InterPro" id="IPR014777">
    <property type="entry name" value="4pyrrole_Mease_sub1"/>
</dbReference>
<dbReference type="InterPro" id="IPR035996">
    <property type="entry name" value="4pyrrol_Methylase_sf"/>
</dbReference>
<evidence type="ECO:0000256" key="2">
    <source>
        <dbReference type="ARBA" id="ARBA00022573"/>
    </source>
</evidence>
<dbReference type="Gene3D" id="3.40.50.150">
    <property type="entry name" value="Vaccinia Virus protein VP39"/>
    <property type="match status" value="1"/>
</dbReference>
<dbReference type="InterPro" id="IPR012818">
    <property type="entry name" value="CbiE"/>
</dbReference>
<dbReference type="AlphaFoldDB" id="A0A7C0U5Z4"/>
<name>A0A7C0U5Z4_9BACT</name>
<dbReference type="GO" id="GO:0008276">
    <property type="term" value="F:protein methyltransferase activity"/>
    <property type="evidence" value="ECO:0007669"/>
    <property type="project" value="InterPro"/>
</dbReference>
<feature type="domain" description="Tetrapyrrole methylase" evidence="6">
    <location>
        <begin position="51"/>
        <end position="183"/>
    </location>
</feature>
<dbReference type="CDD" id="cd11644">
    <property type="entry name" value="Precorrin-6Y-MT"/>
    <property type="match status" value="1"/>
</dbReference>
<keyword evidence="3" id="KW-0489">Methyltransferase</keyword>
<reference evidence="7" key="1">
    <citation type="journal article" date="2020" name="mSystems">
        <title>Genome- and Community-Level Interaction Insights into Carbon Utilization and Element Cycling Functions of Hydrothermarchaeota in Hydrothermal Sediment.</title>
        <authorList>
            <person name="Zhou Z."/>
            <person name="Liu Y."/>
            <person name="Xu W."/>
            <person name="Pan J."/>
            <person name="Luo Z.H."/>
            <person name="Li M."/>
        </authorList>
    </citation>
    <scope>NUCLEOTIDE SEQUENCE [LARGE SCALE GENOMIC DNA]</scope>
    <source>
        <strain evidence="7">HyVt-115</strain>
    </source>
</reference>
<comment type="caution">
    <text evidence="7">The sequence shown here is derived from an EMBL/GenBank/DDBJ whole genome shotgun (WGS) entry which is preliminary data.</text>
</comment>
<dbReference type="SUPFAM" id="SSF53790">
    <property type="entry name" value="Tetrapyrrole methylase"/>
    <property type="match status" value="1"/>
</dbReference>
<dbReference type="UniPathway" id="UPA00148"/>
<dbReference type="InterPro" id="IPR029063">
    <property type="entry name" value="SAM-dependent_MTases_sf"/>
</dbReference>
<dbReference type="InterPro" id="IPR000878">
    <property type="entry name" value="4pyrrol_Mease"/>
</dbReference>
<keyword evidence="4" id="KW-0808">Transferase</keyword>
<dbReference type="Pfam" id="PF00590">
    <property type="entry name" value="TP_methylase"/>
    <property type="match status" value="1"/>
</dbReference>
<keyword evidence="5" id="KW-0949">S-adenosyl-L-methionine</keyword>
<organism evidence="7">
    <name type="scientific">Thermosulfidibacter takaii</name>
    <dbReference type="NCBI Taxonomy" id="412593"/>
    <lineage>
        <taxon>Bacteria</taxon>
        <taxon>Pseudomonadati</taxon>
        <taxon>Thermosulfidibacterota</taxon>
        <taxon>Thermosulfidibacteria</taxon>
        <taxon>Thermosulfidibacterales</taxon>
        <taxon>Thermosulfidibacteraceae</taxon>
    </lineage>
</organism>
<dbReference type="CDD" id="cd02440">
    <property type="entry name" value="AdoMet_MTases"/>
    <property type="match status" value="1"/>
</dbReference>
<dbReference type="NCBIfam" id="TIGR02467">
    <property type="entry name" value="CbiE"/>
    <property type="match status" value="1"/>
</dbReference>
<dbReference type="Gene3D" id="3.30.950.10">
    <property type="entry name" value="Methyltransferase, Cobalt-precorrin-4 Transmethylase, Domain 2"/>
    <property type="match status" value="1"/>
</dbReference>
<dbReference type="Gene3D" id="3.40.1010.10">
    <property type="entry name" value="Cobalt-precorrin-4 Transmethylase, Domain 1"/>
    <property type="match status" value="1"/>
</dbReference>
<evidence type="ECO:0000256" key="4">
    <source>
        <dbReference type="ARBA" id="ARBA00022679"/>
    </source>
</evidence>
<dbReference type="GO" id="GO:0032259">
    <property type="term" value="P:methylation"/>
    <property type="evidence" value="ECO:0007669"/>
    <property type="project" value="UniProtKB-KW"/>
</dbReference>
<dbReference type="PANTHER" id="PTHR43182">
    <property type="entry name" value="COBALT-PRECORRIN-6B C(15)-METHYLTRANSFERASE (DECARBOXYLATING)"/>
    <property type="match status" value="1"/>
</dbReference>
<feature type="non-terminal residue" evidence="7">
    <location>
        <position position="335"/>
    </location>
</feature>